<dbReference type="InterPro" id="IPR000620">
    <property type="entry name" value="EamA_dom"/>
</dbReference>
<evidence type="ECO:0000313" key="5">
    <source>
        <dbReference type="EMBL" id="KAJ0395616.1"/>
    </source>
</evidence>
<feature type="region of interest" description="Disordered" evidence="1">
    <location>
        <begin position="403"/>
        <end position="424"/>
    </location>
</feature>
<feature type="transmembrane region" description="Helical" evidence="2">
    <location>
        <begin position="734"/>
        <end position="755"/>
    </location>
</feature>
<dbReference type="GO" id="GO:0016020">
    <property type="term" value="C:membrane"/>
    <property type="evidence" value="ECO:0007669"/>
    <property type="project" value="InterPro"/>
</dbReference>
<feature type="transmembrane region" description="Helical" evidence="2">
    <location>
        <begin position="670"/>
        <end position="687"/>
    </location>
</feature>
<evidence type="ECO:0008006" key="7">
    <source>
        <dbReference type="Google" id="ProtNLM"/>
    </source>
</evidence>
<feature type="transmembrane region" description="Helical" evidence="2">
    <location>
        <begin position="782"/>
        <end position="799"/>
    </location>
</feature>
<feature type="transmembrane region" description="Helical" evidence="2">
    <location>
        <begin position="699"/>
        <end position="722"/>
    </location>
</feature>
<evidence type="ECO:0000256" key="1">
    <source>
        <dbReference type="SAM" id="MobiDB-lite"/>
    </source>
</evidence>
<feature type="domain" description="Nucleotidyl transferase" evidence="3">
    <location>
        <begin position="105"/>
        <end position="222"/>
    </location>
</feature>
<comment type="caution">
    <text evidence="5">The sequence shown here is derived from an EMBL/GenBank/DDBJ whole genome shotgun (WGS) entry which is preliminary data.</text>
</comment>
<evidence type="ECO:0000259" key="3">
    <source>
        <dbReference type="Pfam" id="PF00483"/>
    </source>
</evidence>
<dbReference type="InterPro" id="IPR005835">
    <property type="entry name" value="NTP_transferase_dom"/>
</dbReference>
<dbReference type="PANTHER" id="PTHR22911:SF137">
    <property type="entry name" value="SOLUTE CARRIER FAMILY 35 MEMBER G2-RELATED"/>
    <property type="match status" value="1"/>
</dbReference>
<dbReference type="EMBL" id="JAKCXM010000334">
    <property type="protein sequence ID" value="KAJ0395616.1"/>
    <property type="molecule type" value="Genomic_DNA"/>
</dbReference>
<dbReference type="SUPFAM" id="SSF103481">
    <property type="entry name" value="Multidrug resistance efflux transporter EmrE"/>
    <property type="match status" value="2"/>
</dbReference>
<keyword evidence="6" id="KW-1185">Reference proteome</keyword>
<keyword evidence="2" id="KW-0472">Membrane</keyword>
<feature type="transmembrane region" description="Helical" evidence="2">
    <location>
        <begin position="806"/>
        <end position="828"/>
    </location>
</feature>
<protein>
    <recommendedName>
        <fullName evidence="7">Drug/Metabolite Transporter (DMT) Superfamily</fullName>
    </recommendedName>
</protein>
<sequence>MTSAMEGRTRLQIDTEVPSSVYALDLRKLSALSGLSEAELVRGMQTDDAVEMQGVIVNRGQEVPFEAVGKTAEGSDDAGDAPPRVREVLITAASSTMCLEGSDTPKCLIQLGEYTLMEHILAQLFVAGMERVVIIISHFGHEIMEHVKHSILFHKMHIEFLNLGEEAPYGHARTLLSAREMFQRPFLIHTADHIFDKAILSRMASFDLDDSVACVLVDSDKKKLQGLPATAGKVQLGGGNNIQRIGRNLKTFDAIDAGLFLTTDRIFAALEMLAYEKPKFSLAEALNVLRPSYGLKYMDANGDVWLSIETQQQYDRIIENDLVSYLAPWPVFVAKDVALPETTQRPTKNVFLAVSAADDDSMLRAVDAHERAEKVFEGFVVGVNQLEEIVIDANESTPLLTLPAASSPRRPQHPASPHVKVKRKKSSLLEQAEDSFVVSIPFEAPAPIQEEGEARGAVPPLSSDRNAYLIELPSSSSRRLLHQPPQSQHADHNQQQQFVLAVPDHDKIFSKPSLIRQLSSLPSDVKDVAVEALELRDGALELQLLVKRQVPLIGYVLLATSLLTISSMGAALDMQRGVDPFIKLFWRSSASLLVFLPLASVTLYDHGLPRFTTQLLFHFLACSIGYAVFLMTFLWSLSHTSIGHAYIFNNCHSLIMVMGRLIVGEYVSQFEGLGTGIGILGGIVTTLDHSAAANGDASVAHVSLAGDLVALVGAVGGVVYLITAKRLREKVDVVVVLSGVFVVTTLLHFPVLSLLEIPYEFSTDATIGLFGWVQSTHVLTELYIVVVCTLIGTLGYISVMKYFDPIVVSVVMLLEPAIASVMGIAVGVDVVPGWFTFGGALLIMLGTVLVVMANASRTESINATEALTATTAALPKSTTSHGHRKPELV</sequence>
<proteinExistence type="predicted"/>
<feature type="transmembrane region" description="Helical" evidence="2">
    <location>
        <begin position="616"/>
        <end position="637"/>
    </location>
</feature>
<feature type="transmembrane region" description="Helical" evidence="2">
    <location>
        <begin position="834"/>
        <end position="853"/>
    </location>
</feature>
<dbReference type="PANTHER" id="PTHR22911">
    <property type="entry name" value="ACYL-MALONYL CONDENSING ENZYME-RELATED"/>
    <property type="match status" value="1"/>
</dbReference>
<evidence type="ECO:0000313" key="6">
    <source>
        <dbReference type="Proteomes" id="UP001209570"/>
    </source>
</evidence>
<dbReference type="AlphaFoldDB" id="A0AAD5Q5W5"/>
<reference evidence="5" key="1">
    <citation type="submission" date="2021-12" db="EMBL/GenBank/DDBJ databases">
        <title>Prjna785345.</title>
        <authorList>
            <person name="Rujirawat T."/>
            <person name="Krajaejun T."/>
        </authorList>
    </citation>
    <scope>NUCLEOTIDE SEQUENCE</scope>
    <source>
        <strain evidence="5">Pi057C3</strain>
    </source>
</reference>
<evidence type="ECO:0000256" key="2">
    <source>
        <dbReference type="SAM" id="Phobius"/>
    </source>
</evidence>
<gene>
    <name evidence="5" type="ORF">P43SY_006323</name>
</gene>
<evidence type="ECO:0000259" key="4">
    <source>
        <dbReference type="Pfam" id="PF00892"/>
    </source>
</evidence>
<feature type="transmembrane region" description="Helical" evidence="2">
    <location>
        <begin position="552"/>
        <end position="572"/>
    </location>
</feature>
<dbReference type="Pfam" id="PF00483">
    <property type="entry name" value="NTP_transferase"/>
    <property type="match status" value="1"/>
</dbReference>
<feature type="domain" description="EamA" evidence="4">
    <location>
        <begin position="705"/>
        <end position="851"/>
    </location>
</feature>
<dbReference type="Gene3D" id="3.90.550.10">
    <property type="entry name" value="Spore Coat Polysaccharide Biosynthesis Protein SpsA, Chain A"/>
    <property type="match status" value="1"/>
</dbReference>
<dbReference type="Pfam" id="PF00892">
    <property type="entry name" value="EamA"/>
    <property type="match status" value="1"/>
</dbReference>
<name>A0AAD5Q5W5_PYTIN</name>
<dbReference type="InterPro" id="IPR037185">
    <property type="entry name" value="EmrE-like"/>
</dbReference>
<feature type="transmembrane region" description="Helical" evidence="2">
    <location>
        <begin position="584"/>
        <end position="604"/>
    </location>
</feature>
<accession>A0AAD5Q5W5</accession>
<dbReference type="Proteomes" id="UP001209570">
    <property type="component" value="Unassembled WGS sequence"/>
</dbReference>
<dbReference type="InterPro" id="IPR029044">
    <property type="entry name" value="Nucleotide-diphossugar_trans"/>
</dbReference>
<keyword evidence="2" id="KW-1133">Transmembrane helix</keyword>
<dbReference type="SUPFAM" id="SSF53448">
    <property type="entry name" value="Nucleotide-diphospho-sugar transferases"/>
    <property type="match status" value="1"/>
</dbReference>
<organism evidence="5 6">
    <name type="scientific">Pythium insidiosum</name>
    <name type="common">Pythiosis disease agent</name>
    <dbReference type="NCBI Taxonomy" id="114742"/>
    <lineage>
        <taxon>Eukaryota</taxon>
        <taxon>Sar</taxon>
        <taxon>Stramenopiles</taxon>
        <taxon>Oomycota</taxon>
        <taxon>Peronosporomycetes</taxon>
        <taxon>Pythiales</taxon>
        <taxon>Pythiaceae</taxon>
        <taxon>Pythium</taxon>
    </lineage>
</organism>
<keyword evidence="2" id="KW-0812">Transmembrane</keyword>